<evidence type="ECO:0000313" key="7">
    <source>
        <dbReference type="Proteomes" id="UP001221898"/>
    </source>
</evidence>
<dbReference type="InterPro" id="IPR036872">
    <property type="entry name" value="CH_dom_sf"/>
</dbReference>
<name>A0AAD7SIC0_9TELE</name>
<evidence type="ECO:0000256" key="3">
    <source>
        <dbReference type="ARBA" id="ARBA00061655"/>
    </source>
</evidence>
<dbReference type="EMBL" id="JAINUG010000066">
    <property type="protein sequence ID" value="KAJ8401991.1"/>
    <property type="molecule type" value="Genomic_DNA"/>
</dbReference>
<dbReference type="InterPro" id="IPR001715">
    <property type="entry name" value="CH_dom"/>
</dbReference>
<proteinExistence type="inferred from homology"/>
<organism evidence="6 7">
    <name type="scientific">Aldrovandia affinis</name>
    <dbReference type="NCBI Taxonomy" id="143900"/>
    <lineage>
        <taxon>Eukaryota</taxon>
        <taxon>Metazoa</taxon>
        <taxon>Chordata</taxon>
        <taxon>Craniata</taxon>
        <taxon>Vertebrata</taxon>
        <taxon>Euteleostomi</taxon>
        <taxon>Actinopterygii</taxon>
        <taxon>Neopterygii</taxon>
        <taxon>Teleostei</taxon>
        <taxon>Notacanthiformes</taxon>
        <taxon>Halosauridae</taxon>
        <taxon>Aldrovandia</taxon>
    </lineage>
</organism>
<feature type="domain" description="Calponin-homology (CH)" evidence="5">
    <location>
        <begin position="262"/>
        <end position="368"/>
    </location>
</feature>
<evidence type="ECO:0000256" key="4">
    <source>
        <dbReference type="SAM" id="MobiDB-lite"/>
    </source>
</evidence>
<gene>
    <name evidence="6" type="ORF">AAFF_G00372260</name>
</gene>
<dbReference type="SUPFAM" id="SSF47576">
    <property type="entry name" value="Calponin-homology domain, CH-domain"/>
    <property type="match status" value="1"/>
</dbReference>
<keyword evidence="1" id="KW-0597">Phosphoprotein</keyword>
<sequence length="379" mass="41814">MGAGAWRRKEAPTAPQPPTHPPARRHREQMEPQVEVNDVVGPVLAVAASDLTLNQAPVETSGSPEEAVTKLTGEQLATIEDEVALDKMLDETTDFEERKLIRAAMRELRKKKRDALLGVSQDDKVQRERESASRQQQKEGQKGRPGGGAAGAVLKKTEKLTDSCAHKGKGQAQPLLSSTSKTVGSIFDRQDDSASRAGGGGGLAELERRQADRRKELMKSKGSVTQARQAMIDKLGRESGGLAVTQVARVPRAPVSGVPNSKNIKQMLLDWCRAKTRAYEEVSIQNFSTSWSDGLAFCALVHNFFPHAFEYSALSPTDRKHNFETAFNTAEKLADCPPLLDVEDMVRMQEPDWKCVYTYIQEFYRSLVQKGLVKTKKSP</sequence>
<dbReference type="Pfam" id="PF12510">
    <property type="entry name" value="Smoothelin"/>
    <property type="match status" value="1"/>
</dbReference>
<keyword evidence="7" id="KW-1185">Reference proteome</keyword>
<feature type="region of interest" description="Disordered" evidence="4">
    <location>
        <begin position="1"/>
        <end position="32"/>
    </location>
</feature>
<accession>A0AAD7SIC0</accession>
<feature type="region of interest" description="Disordered" evidence="4">
    <location>
        <begin position="188"/>
        <end position="208"/>
    </location>
</feature>
<feature type="compositionally biased region" description="Basic and acidic residues" evidence="4">
    <location>
        <begin position="121"/>
        <end position="142"/>
    </location>
</feature>
<evidence type="ECO:0000256" key="2">
    <source>
        <dbReference type="ARBA" id="ARBA00023054"/>
    </source>
</evidence>
<reference evidence="6" key="1">
    <citation type="journal article" date="2023" name="Science">
        <title>Genome structures resolve the early diversification of teleost fishes.</title>
        <authorList>
            <person name="Parey E."/>
            <person name="Louis A."/>
            <person name="Montfort J."/>
            <person name="Bouchez O."/>
            <person name="Roques C."/>
            <person name="Iampietro C."/>
            <person name="Lluch J."/>
            <person name="Castinel A."/>
            <person name="Donnadieu C."/>
            <person name="Desvignes T."/>
            <person name="Floi Bucao C."/>
            <person name="Jouanno E."/>
            <person name="Wen M."/>
            <person name="Mejri S."/>
            <person name="Dirks R."/>
            <person name="Jansen H."/>
            <person name="Henkel C."/>
            <person name="Chen W.J."/>
            <person name="Zahm M."/>
            <person name="Cabau C."/>
            <person name="Klopp C."/>
            <person name="Thompson A.W."/>
            <person name="Robinson-Rechavi M."/>
            <person name="Braasch I."/>
            <person name="Lecointre G."/>
            <person name="Bobe J."/>
            <person name="Postlethwait J.H."/>
            <person name="Berthelot C."/>
            <person name="Roest Crollius H."/>
            <person name="Guiguen Y."/>
        </authorList>
    </citation>
    <scope>NUCLEOTIDE SEQUENCE</scope>
    <source>
        <strain evidence="6">NC1722</strain>
    </source>
</reference>
<evidence type="ECO:0000256" key="1">
    <source>
        <dbReference type="ARBA" id="ARBA00022553"/>
    </source>
</evidence>
<dbReference type="Gene3D" id="1.10.418.10">
    <property type="entry name" value="Calponin-like domain"/>
    <property type="match status" value="1"/>
</dbReference>
<dbReference type="AlphaFoldDB" id="A0AAD7SIC0"/>
<evidence type="ECO:0000313" key="6">
    <source>
        <dbReference type="EMBL" id="KAJ8401991.1"/>
    </source>
</evidence>
<dbReference type="PANTHER" id="PTHR23167">
    <property type="entry name" value="CALPONIN HOMOLOGY DOMAIN-CONTAINING PROTEIN DDB_G0272472-RELATED"/>
    <property type="match status" value="1"/>
</dbReference>
<protein>
    <recommendedName>
        <fullName evidence="5">Calponin-homology (CH) domain-containing protein</fullName>
    </recommendedName>
</protein>
<dbReference type="Proteomes" id="UP001221898">
    <property type="component" value="Unassembled WGS sequence"/>
</dbReference>
<dbReference type="InterPro" id="IPR050540">
    <property type="entry name" value="F-actin_Monoox_Mical"/>
</dbReference>
<dbReference type="PANTHER" id="PTHR23167:SF52">
    <property type="entry name" value="SMOOTHELIN"/>
    <property type="match status" value="1"/>
</dbReference>
<dbReference type="SMART" id="SM00033">
    <property type="entry name" value="CH"/>
    <property type="match status" value="1"/>
</dbReference>
<comment type="caution">
    <text evidence="6">The sequence shown here is derived from an EMBL/GenBank/DDBJ whole genome shotgun (WGS) entry which is preliminary data.</text>
</comment>
<feature type="region of interest" description="Disordered" evidence="4">
    <location>
        <begin position="112"/>
        <end position="155"/>
    </location>
</feature>
<comment type="similarity">
    <text evidence="3">Belongs to the smoothelin family.</text>
</comment>
<dbReference type="Pfam" id="PF00307">
    <property type="entry name" value="CH"/>
    <property type="match status" value="1"/>
</dbReference>
<evidence type="ECO:0000259" key="5">
    <source>
        <dbReference type="PROSITE" id="PS50021"/>
    </source>
</evidence>
<dbReference type="PROSITE" id="PS50021">
    <property type="entry name" value="CH"/>
    <property type="match status" value="1"/>
</dbReference>
<dbReference type="FunFam" id="1.10.418.10:FF:000009">
    <property type="entry name" value="smoothelin isoform X2"/>
    <property type="match status" value="1"/>
</dbReference>
<dbReference type="InterPro" id="IPR022189">
    <property type="entry name" value="SMTN"/>
</dbReference>
<keyword evidence="2" id="KW-0175">Coiled coil</keyword>